<dbReference type="InterPro" id="IPR000605">
    <property type="entry name" value="Helicase_SF3_ssDNA/RNA_vir"/>
</dbReference>
<accession>A0A8E7YWJ9</accession>
<name>A0A8E7YWJ9_9VIRU</name>
<evidence type="ECO:0000259" key="1">
    <source>
        <dbReference type="Pfam" id="PF00910"/>
    </source>
</evidence>
<organism evidence="2">
    <name type="scientific">Cressdnaviricota sp</name>
    <dbReference type="NCBI Taxonomy" id="2748378"/>
    <lineage>
        <taxon>Viruses</taxon>
        <taxon>Monodnaviria</taxon>
        <taxon>Shotokuvirae</taxon>
        <taxon>Cressdnaviricota</taxon>
    </lineage>
</organism>
<feature type="domain" description="Helicase superfamily 3 single-stranded DNA/RNA virus" evidence="1">
    <location>
        <begin position="190"/>
        <end position="273"/>
    </location>
</feature>
<sequence>MATEVRQMATQASGNTNPEAVVKAYECPKKRAFLLTFNENAVENCNTSVVKFKALKSCDYLICCKEYNKAGNEHCHLYVHFTNAYAIPAKLVKQTKMHIDVAMGSPKQNIEYVKKEGPKWQHKKSYQKTEIIEEYGTTPSQGQLSISELREITSSDDLPDWKQYNVWKQVKNEHKKTKVGEWRKNVEVYWIQGPSGIGKSTKAVEIMQEKGIEEFDEVKHDYNHGFWLDCDGTGCCVYDDFRDYHMTASEFINFIDYNIHNLRIIGGSVKNKYTTIIITTIQQIDTIYLNANNIEEDRTQWMRRIKVIDMYQQ</sequence>
<dbReference type="GO" id="GO:0003723">
    <property type="term" value="F:RNA binding"/>
    <property type="evidence" value="ECO:0007669"/>
    <property type="project" value="InterPro"/>
</dbReference>
<proteinExistence type="predicted"/>
<protein>
    <submittedName>
        <fullName evidence="2">Replication associated protein</fullName>
    </submittedName>
</protein>
<dbReference type="GO" id="GO:0003724">
    <property type="term" value="F:RNA helicase activity"/>
    <property type="evidence" value="ECO:0007669"/>
    <property type="project" value="InterPro"/>
</dbReference>
<dbReference type="Pfam" id="PF00910">
    <property type="entry name" value="RNA_helicase"/>
    <property type="match status" value="1"/>
</dbReference>
<dbReference type="EMBL" id="MT367281">
    <property type="protein sequence ID" value="QWB14901.1"/>
    <property type="molecule type" value="Genomic_DNA"/>
</dbReference>
<evidence type="ECO:0000313" key="2">
    <source>
        <dbReference type="EMBL" id="QWB14901.1"/>
    </source>
</evidence>
<reference evidence="2" key="1">
    <citation type="submission" date="2020-04" db="EMBL/GenBank/DDBJ databases">
        <authorList>
            <person name="Liu Q."/>
            <person name="Zhang W."/>
        </authorList>
    </citation>
    <scope>NUCLEOTIDE SEQUENCE</scope>
    <source>
        <strain evidence="2">Elk10cre1</strain>
    </source>
</reference>